<dbReference type="InterPro" id="IPR001810">
    <property type="entry name" value="F-box_dom"/>
</dbReference>
<dbReference type="EMBL" id="DF848722">
    <property type="protein sequence ID" value="GAT54599.1"/>
    <property type="molecule type" value="Genomic_DNA"/>
</dbReference>
<gene>
    <name evidence="3" type="ORF">MCHLO_11441</name>
</gene>
<keyword evidence="1" id="KW-0175">Coiled coil</keyword>
<sequence>MATSQPLITKFFGPLGSSPPPRRRALYARRKIDSFAVRDDDLLITDYFRPVVSPTLPRPIFAEVELLLDLLCTFKASHTIDILRSNSPPTDQQRAESRPVLNRLQNESNAISDELRRLKVTVARLNAEARCWRMLQGRLDASMETYRSIVSPIRRMPDEILAEIFTQCVAQDRHPLSSDHSFSLLRIVRVCRRWRAVAFASPRLWRHINDDCHIRHAGIDAAYILPSSAIIQRCRLHLQHSGHHIPLSITCFFPFDADFLFDELEDEEAEQEVDDISNFLDELFPTSARWQSLNLRYNPAELQGFADRAREHDAQFPLLETVAVIVRSEPHHWPEPPERLPLLFSSFLDSLPALRRLSMMNCDVAWDDLGFSRTSTSWGRLQICHLQHCLGEHILNILPSFSPGAVLRLDAAVFDAPLGTNQRRAIQTAIGTLSLRECDQNLFTRPLLEAIIAPHLTTLEIWSRGRRGFIGPQTISAISTCAEQSSCKMKRLVLGSELGSTDNSWDLLSAFFRSQSCRHLFELVLNSKFASLRLLRMLSASEDVLEGLSRLGVSCWRQGIDRLDEEAIVAFHKSRPRLRQLWVDGLWASDVSRATHRALQDNGLMLVMASYRCSSTHDLDND</sequence>
<evidence type="ECO:0000313" key="4">
    <source>
        <dbReference type="Proteomes" id="UP000815677"/>
    </source>
</evidence>
<dbReference type="PROSITE" id="PS50181">
    <property type="entry name" value="FBOX"/>
    <property type="match status" value="1"/>
</dbReference>
<protein>
    <recommendedName>
        <fullName evidence="2">F-box domain-containing protein</fullName>
    </recommendedName>
</protein>
<feature type="domain" description="F-box" evidence="2">
    <location>
        <begin position="150"/>
        <end position="208"/>
    </location>
</feature>
<accession>A0ABQ0LU12</accession>
<dbReference type="Pfam" id="PF12937">
    <property type="entry name" value="F-box-like"/>
    <property type="match status" value="1"/>
</dbReference>
<organism evidence="3 4">
    <name type="scientific">Mycena chlorophos</name>
    <name type="common">Agaric fungus</name>
    <name type="synonym">Agaricus chlorophos</name>
    <dbReference type="NCBI Taxonomy" id="658473"/>
    <lineage>
        <taxon>Eukaryota</taxon>
        <taxon>Fungi</taxon>
        <taxon>Dikarya</taxon>
        <taxon>Basidiomycota</taxon>
        <taxon>Agaricomycotina</taxon>
        <taxon>Agaricomycetes</taxon>
        <taxon>Agaricomycetidae</taxon>
        <taxon>Agaricales</taxon>
        <taxon>Marasmiineae</taxon>
        <taxon>Mycenaceae</taxon>
        <taxon>Mycena</taxon>
    </lineage>
</organism>
<dbReference type="Gene3D" id="3.80.10.10">
    <property type="entry name" value="Ribonuclease Inhibitor"/>
    <property type="match status" value="1"/>
</dbReference>
<dbReference type="InterPro" id="IPR036047">
    <property type="entry name" value="F-box-like_dom_sf"/>
</dbReference>
<proteinExistence type="predicted"/>
<name>A0ABQ0LU12_MYCCL</name>
<dbReference type="SUPFAM" id="SSF81383">
    <property type="entry name" value="F-box domain"/>
    <property type="match status" value="1"/>
</dbReference>
<evidence type="ECO:0000313" key="3">
    <source>
        <dbReference type="EMBL" id="GAT54599.1"/>
    </source>
</evidence>
<reference evidence="3" key="1">
    <citation type="submission" date="2014-09" db="EMBL/GenBank/DDBJ databases">
        <title>Genome sequence of the luminous mushroom Mycena chlorophos for searching fungal bioluminescence genes.</title>
        <authorList>
            <person name="Tanaka Y."/>
            <person name="Kasuga D."/>
            <person name="Oba Y."/>
            <person name="Hase S."/>
            <person name="Sato K."/>
            <person name="Oba Y."/>
            <person name="Sakakibara Y."/>
        </authorList>
    </citation>
    <scope>NUCLEOTIDE SEQUENCE</scope>
</reference>
<dbReference type="Gene3D" id="1.20.1280.50">
    <property type="match status" value="1"/>
</dbReference>
<dbReference type="Proteomes" id="UP000815677">
    <property type="component" value="Unassembled WGS sequence"/>
</dbReference>
<evidence type="ECO:0000259" key="2">
    <source>
        <dbReference type="PROSITE" id="PS50181"/>
    </source>
</evidence>
<keyword evidence="4" id="KW-1185">Reference proteome</keyword>
<dbReference type="InterPro" id="IPR032675">
    <property type="entry name" value="LRR_dom_sf"/>
</dbReference>
<evidence type="ECO:0000256" key="1">
    <source>
        <dbReference type="SAM" id="Coils"/>
    </source>
</evidence>
<feature type="coiled-coil region" evidence="1">
    <location>
        <begin position="101"/>
        <end position="128"/>
    </location>
</feature>